<feature type="transmembrane region" description="Helical" evidence="2">
    <location>
        <begin position="194"/>
        <end position="218"/>
    </location>
</feature>
<feature type="transmembrane region" description="Helical" evidence="2">
    <location>
        <begin position="139"/>
        <end position="158"/>
    </location>
</feature>
<evidence type="ECO:0000256" key="2">
    <source>
        <dbReference type="SAM" id="Phobius"/>
    </source>
</evidence>
<dbReference type="Proteomes" id="UP001597083">
    <property type="component" value="Unassembled WGS sequence"/>
</dbReference>
<feature type="transmembrane region" description="Helical" evidence="2">
    <location>
        <begin position="165"/>
        <end position="182"/>
    </location>
</feature>
<feature type="region of interest" description="Disordered" evidence="1">
    <location>
        <begin position="288"/>
        <end position="325"/>
    </location>
</feature>
<dbReference type="EMBL" id="JBHTIR010003586">
    <property type="protein sequence ID" value="MFD0855441.1"/>
    <property type="molecule type" value="Genomic_DNA"/>
</dbReference>
<comment type="caution">
    <text evidence="3">The sequence shown here is derived from an EMBL/GenBank/DDBJ whole genome shotgun (WGS) entry which is preliminary data.</text>
</comment>
<name>A0ABW3CLM3_9ACTN</name>
<keyword evidence="4" id="KW-1185">Reference proteome</keyword>
<feature type="transmembrane region" description="Helical" evidence="2">
    <location>
        <begin position="227"/>
        <end position="248"/>
    </location>
</feature>
<protein>
    <recommendedName>
        <fullName evidence="5">Type IV secretion system protein</fullName>
    </recommendedName>
</protein>
<proteinExistence type="predicted"/>
<feature type="transmembrane region" description="Helical" evidence="2">
    <location>
        <begin position="7"/>
        <end position="26"/>
    </location>
</feature>
<feature type="compositionally biased region" description="Gly residues" evidence="1">
    <location>
        <begin position="310"/>
        <end position="325"/>
    </location>
</feature>
<keyword evidence="2" id="KW-1133">Transmembrane helix</keyword>
<evidence type="ECO:0000313" key="3">
    <source>
        <dbReference type="EMBL" id="MFD0855441.1"/>
    </source>
</evidence>
<gene>
    <name evidence="3" type="ORF">ACFQ07_24580</name>
</gene>
<evidence type="ECO:0008006" key="5">
    <source>
        <dbReference type="Google" id="ProtNLM"/>
    </source>
</evidence>
<sequence>MMKWIAEIFVEGAMTALLMTLNWWIIEADAPTLNADPDGVLFFIREHTNWLTGLMAFAGLVIASARGAVQRRGQPFRAAFTQFFELALTVLLLATAVNLANVGADRYSMWVVGQTVPEGGWSEEIDTAFEASDSTLGAIALYTMFGVAALISSLIQFFMMAFRSGVLVVLVGILPVLAASRFSEYGNNAYRKCIGWLISYIVYKPVAATVYAAAMLFITSDYGADKIIGLTLMIGAVFVLPMVLRAVMPALENQQPNASAWGFMAWVQEKVFGSTSLNMAQGKSVFTPNGGGGPTGAVPAGARAGPLPPGGGVGGGPQQPSPGGA</sequence>
<organism evidence="3 4">
    <name type="scientific">Actinomadura adrarensis</name>
    <dbReference type="NCBI Taxonomy" id="1819600"/>
    <lineage>
        <taxon>Bacteria</taxon>
        <taxon>Bacillati</taxon>
        <taxon>Actinomycetota</taxon>
        <taxon>Actinomycetes</taxon>
        <taxon>Streptosporangiales</taxon>
        <taxon>Thermomonosporaceae</taxon>
        <taxon>Actinomadura</taxon>
    </lineage>
</organism>
<keyword evidence="2" id="KW-0812">Transmembrane</keyword>
<feature type="compositionally biased region" description="Low complexity" evidence="1">
    <location>
        <begin position="296"/>
        <end position="305"/>
    </location>
</feature>
<feature type="transmembrane region" description="Helical" evidence="2">
    <location>
        <begin position="50"/>
        <end position="69"/>
    </location>
</feature>
<feature type="non-terminal residue" evidence="3">
    <location>
        <position position="325"/>
    </location>
</feature>
<evidence type="ECO:0000313" key="4">
    <source>
        <dbReference type="Proteomes" id="UP001597083"/>
    </source>
</evidence>
<accession>A0ABW3CLM3</accession>
<evidence type="ECO:0000256" key="1">
    <source>
        <dbReference type="SAM" id="MobiDB-lite"/>
    </source>
</evidence>
<reference evidence="4" key="1">
    <citation type="journal article" date="2019" name="Int. J. Syst. Evol. Microbiol.">
        <title>The Global Catalogue of Microorganisms (GCM) 10K type strain sequencing project: providing services to taxonomists for standard genome sequencing and annotation.</title>
        <authorList>
            <consortium name="The Broad Institute Genomics Platform"/>
            <consortium name="The Broad Institute Genome Sequencing Center for Infectious Disease"/>
            <person name="Wu L."/>
            <person name="Ma J."/>
        </authorList>
    </citation>
    <scope>NUCLEOTIDE SEQUENCE [LARGE SCALE GENOMIC DNA]</scope>
    <source>
        <strain evidence="4">JCM 31696</strain>
    </source>
</reference>
<feature type="transmembrane region" description="Helical" evidence="2">
    <location>
        <begin position="81"/>
        <end position="100"/>
    </location>
</feature>
<keyword evidence="2" id="KW-0472">Membrane</keyword>